<dbReference type="GO" id="GO:0005524">
    <property type="term" value="F:ATP binding"/>
    <property type="evidence" value="ECO:0007669"/>
    <property type="project" value="UniProtKB-KW"/>
</dbReference>
<dbReference type="PROSITE" id="PS51192">
    <property type="entry name" value="HELICASE_ATP_BIND_1"/>
    <property type="match status" value="1"/>
</dbReference>
<dbReference type="InterPro" id="IPR022666">
    <property type="entry name" value="Ribosomal_uL2_RNA-bd_dom"/>
</dbReference>
<evidence type="ECO:0000256" key="1">
    <source>
        <dbReference type="ARBA" id="ARBA00005446"/>
    </source>
</evidence>
<dbReference type="GO" id="GO:0016787">
    <property type="term" value="F:hydrolase activity"/>
    <property type="evidence" value="ECO:0007669"/>
    <property type="project" value="UniProtKB-KW"/>
</dbReference>
<dbReference type="Pfam" id="PF16124">
    <property type="entry name" value="RecQ_Zn_bind"/>
    <property type="match status" value="1"/>
</dbReference>
<dbReference type="CDD" id="cd17920">
    <property type="entry name" value="DEXHc_RecQ"/>
    <property type="match status" value="1"/>
</dbReference>
<dbReference type="SUPFAM" id="SSF47954">
    <property type="entry name" value="Cyclin-like"/>
    <property type="match status" value="1"/>
</dbReference>
<feature type="domain" description="HRDC" evidence="11">
    <location>
        <begin position="963"/>
        <end position="1045"/>
    </location>
</feature>
<dbReference type="InterPro" id="IPR012340">
    <property type="entry name" value="NA-bd_OB-fold"/>
</dbReference>
<dbReference type="InterPro" id="IPR014001">
    <property type="entry name" value="Helicase_ATP-bd"/>
</dbReference>
<dbReference type="CDD" id="cd20540">
    <property type="entry name" value="CYCLIN_CCNY_like"/>
    <property type="match status" value="1"/>
</dbReference>
<dbReference type="Pfam" id="PF00181">
    <property type="entry name" value="Ribosomal_L2_N"/>
    <property type="match status" value="1"/>
</dbReference>
<dbReference type="GO" id="GO:0009378">
    <property type="term" value="F:four-way junction helicase activity"/>
    <property type="evidence" value="ECO:0007669"/>
    <property type="project" value="TreeGrafter"/>
</dbReference>
<feature type="domain" description="Helicase ATP-binding" evidence="12">
    <location>
        <begin position="387"/>
        <end position="559"/>
    </location>
</feature>
<evidence type="ECO:0000256" key="8">
    <source>
        <dbReference type="ARBA" id="ARBA00034617"/>
    </source>
</evidence>
<evidence type="ECO:0000256" key="6">
    <source>
        <dbReference type="ARBA" id="ARBA00023125"/>
    </source>
</evidence>
<dbReference type="EMBL" id="LSRX01001401">
    <property type="protein sequence ID" value="OLP80223.1"/>
    <property type="molecule type" value="Genomic_DNA"/>
</dbReference>
<comment type="similarity">
    <text evidence="1">Belongs to the helicase family. RecQ subfamily.</text>
</comment>
<evidence type="ECO:0000256" key="2">
    <source>
        <dbReference type="ARBA" id="ARBA00022741"/>
    </source>
</evidence>
<dbReference type="Pfam" id="PF00271">
    <property type="entry name" value="Helicase_C"/>
    <property type="match status" value="1"/>
</dbReference>
<feature type="region of interest" description="Disordered" evidence="10">
    <location>
        <begin position="1"/>
        <end position="23"/>
    </location>
</feature>
<dbReference type="GO" id="GO:0019901">
    <property type="term" value="F:protein kinase binding"/>
    <property type="evidence" value="ECO:0007669"/>
    <property type="project" value="InterPro"/>
</dbReference>
<keyword evidence="5" id="KW-0067">ATP-binding</keyword>
<dbReference type="PROSITE" id="PS51194">
    <property type="entry name" value="HELICASE_CTER"/>
    <property type="match status" value="1"/>
</dbReference>
<dbReference type="PANTHER" id="PTHR13710">
    <property type="entry name" value="DNA HELICASE RECQ FAMILY MEMBER"/>
    <property type="match status" value="1"/>
</dbReference>
<keyword evidence="15" id="KW-1185">Reference proteome</keyword>
<feature type="non-terminal residue" evidence="14">
    <location>
        <position position="1444"/>
    </location>
</feature>
<dbReference type="GO" id="GO:0006412">
    <property type="term" value="P:translation"/>
    <property type="evidence" value="ECO:0007669"/>
    <property type="project" value="InterPro"/>
</dbReference>
<reference evidence="14 15" key="1">
    <citation type="submission" date="2016-02" db="EMBL/GenBank/DDBJ databases">
        <title>Genome analysis of coral dinoflagellate symbionts highlights evolutionary adaptations to a symbiotic lifestyle.</title>
        <authorList>
            <person name="Aranda M."/>
            <person name="Li Y."/>
            <person name="Liew Y.J."/>
            <person name="Baumgarten S."/>
            <person name="Simakov O."/>
            <person name="Wilson M."/>
            <person name="Piel J."/>
            <person name="Ashoor H."/>
            <person name="Bougouffa S."/>
            <person name="Bajic V.B."/>
            <person name="Ryu T."/>
            <person name="Ravasi T."/>
            <person name="Bayer T."/>
            <person name="Micklem G."/>
            <person name="Kim H."/>
            <person name="Bhak J."/>
            <person name="Lajeunesse T.C."/>
            <person name="Voolstra C.R."/>
        </authorList>
    </citation>
    <scope>NUCLEOTIDE SEQUENCE [LARGE SCALE GENOMIC DNA]</scope>
    <source>
        <strain evidence="14 15">CCMP2467</strain>
    </source>
</reference>
<dbReference type="PROSITE" id="PS50967">
    <property type="entry name" value="HRDC"/>
    <property type="match status" value="1"/>
</dbReference>
<dbReference type="GO" id="GO:0043138">
    <property type="term" value="F:3'-5' DNA helicase activity"/>
    <property type="evidence" value="ECO:0007669"/>
    <property type="project" value="UniProtKB-EC"/>
</dbReference>
<name>A0A1Q9CBB1_SYMMI</name>
<evidence type="ECO:0000256" key="9">
    <source>
        <dbReference type="ARBA" id="ARBA00034808"/>
    </source>
</evidence>
<dbReference type="EC" id="5.6.2.4" evidence="9"/>
<dbReference type="SMART" id="SM00490">
    <property type="entry name" value="HELICc"/>
    <property type="match status" value="1"/>
</dbReference>
<dbReference type="SUPFAM" id="SSF47819">
    <property type="entry name" value="HRDC-like"/>
    <property type="match status" value="1"/>
</dbReference>
<dbReference type="GO" id="GO:0000724">
    <property type="term" value="P:double-strand break repair via homologous recombination"/>
    <property type="evidence" value="ECO:0007669"/>
    <property type="project" value="TreeGrafter"/>
</dbReference>
<proteinExistence type="inferred from homology"/>
<protein>
    <recommendedName>
        <fullName evidence="9">DNA 3'-5' helicase</fullName>
        <ecNumber evidence="9">5.6.2.4</ecNumber>
    </recommendedName>
</protein>
<evidence type="ECO:0000313" key="14">
    <source>
        <dbReference type="EMBL" id="OLP80223.1"/>
    </source>
</evidence>
<comment type="catalytic activity">
    <reaction evidence="8">
        <text>Couples ATP hydrolysis with the unwinding of duplex DNA by translocating in the 3'-5' direction.</text>
        <dbReference type="EC" id="5.6.2.4"/>
    </reaction>
</comment>
<evidence type="ECO:0000259" key="12">
    <source>
        <dbReference type="PROSITE" id="PS51192"/>
    </source>
</evidence>
<dbReference type="InterPro" id="IPR032284">
    <property type="entry name" value="RecQ_Zn-bd"/>
</dbReference>
<dbReference type="OrthoDB" id="10250320at2759"/>
<dbReference type="Pfam" id="PF08613">
    <property type="entry name" value="Cyclin"/>
    <property type="match status" value="1"/>
</dbReference>
<dbReference type="PANTHER" id="PTHR13710:SF120">
    <property type="entry name" value="BIFUNCTIONAL 3'-5' EXONUCLEASE_ATP-DEPENDENT HELICASE WRN"/>
    <property type="match status" value="1"/>
</dbReference>
<organism evidence="14 15">
    <name type="scientific">Symbiodinium microadriaticum</name>
    <name type="common">Dinoflagellate</name>
    <name type="synonym">Zooxanthella microadriatica</name>
    <dbReference type="NCBI Taxonomy" id="2951"/>
    <lineage>
        <taxon>Eukaryota</taxon>
        <taxon>Sar</taxon>
        <taxon>Alveolata</taxon>
        <taxon>Dinophyceae</taxon>
        <taxon>Suessiales</taxon>
        <taxon>Symbiodiniaceae</taxon>
        <taxon>Symbiodinium</taxon>
    </lineage>
</organism>
<dbReference type="InterPro" id="IPR010997">
    <property type="entry name" value="HRDC-like_sf"/>
</dbReference>
<keyword evidence="2" id="KW-0547">Nucleotide-binding</keyword>
<feature type="region of interest" description="Disordered" evidence="10">
    <location>
        <begin position="1314"/>
        <end position="1337"/>
    </location>
</feature>
<evidence type="ECO:0000256" key="4">
    <source>
        <dbReference type="ARBA" id="ARBA00022806"/>
    </source>
</evidence>
<evidence type="ECO:0000256" key="5">
    <source>
        <dbReference type="ARBA" id="ARBA00022840"/>
    </source>
</evidence>
<keyword evidence="6" id="KW-0238">DNA-binding</keyword>
<dbReference type="Gene3D" id="2.40.50.140">
    <property type="entry name" value="Nucleic acid-binding proteins"/>
    <property type="match status" value="1"/>
</dbReference>
<keyword evidence="3" id="KW-0378">Hydrolase</keyword>
<dbReference type="InterPro" id="IPR001650">
    <property type="entry name" value="Helicase_C-like"/>
</dbReference>
<keyword evidence="4 14" id="KW-0347">Helicase</keyword>
<dbReference type="NCBIfam" id="TIGR00614">
    <property type="entry name" value="recQ_fam"/>
    <property type="match status" value="1"/>
</dbReference>
<dbReference type="GO" id="GO:0005694">
    <property type="term" value="C:chromosome"/>
    <property type="evidence" value="ECO:0007669"/>
    <property type="project" value="TreeGrafter"/>
</dbReference>
<dbReference type="SUPFAM" id="SSF52540">
    <property type="entry name" value="P-loop containing nucleoside triphosphate hydrolases"/>
    <property type="match status" value="1"/>
</dbReference>
<feature type="domain" description="Helicase C-terminal" evidence="13">
    <location>
        <begin position="583"/>
        <end position="735"/>
    </location>
</feature>
<dbReference type="GO" id="GO:0005634">
    <property type="term" value="C:nucleus"/>
    <property type="evidence" value="ECO:0007669"/>
    <property type="project" value="TreeGrafter"/>
</dbReference>
<dbReference type="InterPro" id="IPR036388">
    <property type="entry name" value="WH-like_DNA-bd_sf"/>
</dbReference>
<dbReference type="InterPro" id="IPR027417">
    <property type="entry name" value="P-loop_NTPase"/>
</dbReference>
<accession>A0A1Q9CBB1</accession>
<dbReference type="InterPro" id="IPR004589">
    <property type="entry name" value="DNA_helicase_ATP-dep_RecQ"/>
</dbReference>
<sequence>MPGPRAAPPMTDDADQGSGQSLAKAEETTAQRFSALQTQLLCAAIHFFHRHIRSDADVLQRMEGNQMFRLFFEVPYHKNKPDLNRIFPESVHDCSALHVCSFILSILHQGIFSVSAFIVSVIYLSRFKESSRITLHACTWRPLFLTSLLLADKMWEDKPVRNSSLAKLFPVLSNGELNRMESEFLEEIKFNVLVKPDLFCSFCEKLLAEQVHQEISHCVIQSEYAATLQVDLEEKTPAKPLNVQKEEVAAEKPTNGHIVKEPEIRKVHGGSPDGVRSGSWHGEVKRPSVVHHPQSHQPQELAAAYATQELWKSSIHWALDSVNRVQGFKLYKPGPSACAAGCGCCWLKLQLRRASAAGTSMEAAALDATLKEHFGYDSFRPGQREVALAALEHRDVAVFWTTGAGKSLCYQLPAVQSGKTVLVVSPLISLMQDQVHRFNATVGAQGRFQACFLGSAQTDPSIEAKALAGHFCLIYLTPEKLTGTGGDFLRKLPLQSLLLVAIDEAHCISEWGHDFRPSYRNLHAIRETLPTIPLMTLTATASTRVQRDILQQLQLRDPLASHSSSYRPNLHLRCTRKTSKAADLLRIANDIEAHRGSTIVYAMTQSDAESVAGFLGEKLAPSLKVACYHGGLSMAAREDAHVAFLNGQVQVVVATVAFGMGIDKPDVRRIIHYGPPKTVEEYFQQIGRAGRDGLDSVCELITSDGDFRQYSSDFYTKSLSEENIKQVAASTEALRNFASCSSCRWRWLLEYFGETPSYRHCGLCDNSVANGNDVRDFRAAVAPILHAVAATQRFPQALTHLLQIITGTWKPKGVNSITGTVAAAQPQIQQLRQALPALMKKEVVVRELIVSLCGAGYLQRTVVKTDNPSSFCKTFEVYSLTEAGRTALQSNAPVDLPITATIRQQEADEEERRSAREREVSSFGLDVRTLSADQMADDGPVLWYIRKLKHWKASGKEELLAKADRHEALRKEILRWRAEAAVRLRLAPAAVLSEYSCIALTYVQPTTVEAIKSVGVRISGAEELAKIIQKAKEEMKGAGENAEAEERTRGEPDSTMELPVGSVTPPRKWPAAVYKPGRRGAKVSWELSYERFLENESLQSIAMRPASGAPIQTNTVRGHILTAWTFGKPVDLQRLFRESEAVLPSEAEWRQLEEAAAANKVDFSADIRLKEILPLILGDKVNREPSLKSDADKELEREWYERMRIWEAFRKVGYVPSFAGAKRQQAGTAPRSISVQPLRVGEKAEDQADEALRGPPAAPLMVQPGQPPMRRSLPAKGTATQYVPLARAPSVGSTAGFVRCGEATNAASIHSRGPHYPAAAMQQSPRSPPPPVPATLLGREGAACRAQTPSGMPCSQVSSVVAQPVRATPVVAQVHAVVTPKPRSSSAALPRASALVARSHGLRKGAVKLRAVDYAERKGYIKGLIKKIMHDPGRGAPICEVAFH</sequence>
<dbReference type="Proteomes" id="UP000186817">
    <property type="component" value="Unassembled WGS sequence"/>
</dbReference>
<dbReference type="Gene3D" id="1.10.10.10">
    <property type="entry name" value="Winged helix-like DNA-binding domain superfamily/Winged helix DNA-binding domain"/>
    <property type="match status" value="1"/>
</dbReference>
<evidence type="ECO:0000259" key="11">
    <source>
        <dbReference type="PROSITE" id="PS50967"/>
    </source>
</evidence>
<dbReference type="GO" id="GO:0005840">
    <property type="term" value="C:ribosome"/>
    <property type="evidence" value="ECO:0007669"/>
    <property type="project" value="InterPro"/>
</dbReference>
<dbReference type="InterPro" id="IPR036915">
    <property type="entry name" value="Cyclin-like_sf"/>
</dbReference>
<dbReference type="GO" id="GO:0003735">
    <property type="term" value="F:structural constituent of ribosome"/>
    <property type="evidence" value="ECO:0007669"/>
    <property type="project" value="InterPro"/>
</dbReference>
<comment type="caution">
    <text evidence="14">The sequence shown here is derived from an EMBL/GenBank/DDBJ whole genome shotgun (WGS) entry which is preliminary data.</text>
</comment>
<keyword evidence="7" id="KW-0413">Isomerase</keyword>
<feature type="region of interest" description="Disordered" evidence="10">
    <location>
        <begin position="1035"/>
        <end position="1062"/>
    </location>
</feature>
<gene>
    <name evidence="14" type="ORF">AK812_SmicGene39399</name>
</gene>
<dbReference type="SMART" id="SM00487">
    <property type="entry name" value="DEXDc"/>
    <property type="match status" value="1"/>
</dbReference>
<evidence type="ECO:0000313" key="15">
    <source>
        <dbReference type="Proteomes" id="UP000186817"/>
    </source>
</evidence>
<dbReference type="Gene3D" id="1.10.472.10">
    <property type="entry name" value="Cyclin-like"/>
    <property type="match status" value="1"/>
</dbReference>
<dbReference type="InterPro" id="IPR002121">
    <property type="entry name" value="HRDC_dom"/>
</dbReference>
<dbReference type="InterPro" id="IPR013922">
    <property type="entry name" value="Cyclin_PHO80-like"/>
</dbReference>
<dbReference type="GO" id="GO:0003677">
    <property type="term" value="F:DNA binding"/>
    <property type="evidence" value="ECO:0007669"/>
    <property type="project" value="UniProtKB-KW"/>
</dbReference>
<evidence type="ECO:0000259" key="13">
    <source>
        <dbReference type="PROSITE" id="PS51194"/>
    </source>
</evidence>
<dbReference type="SUPFAM" id="SSF50249">
    <property type="entry name" value="Nucleic acid-binding proteins"/>
    <property type="match status" value="1"/>
</dbReference>
<evidence type="ECO:0000256" key="10">
    <source>
        <dbReference type="SAM" id="MobiDB-lite"/>
    </source>
</evidence>
<dbReference type="GO" id="GO:0005737">
    <property type="term" value="C:cytoplasm"/>
    <property type="evidence" value="ECO:0007669"/>
    <property type="project" value="TreeGrafter"/>
</dbReference>
<dbReference type="Pfam" id="PF00270">
    <property type="entry name" value="DEAD"/>
    <property type="match status" value="1"/>
</dbReference>
<evidence type="ECO:0000256" key="7">
    <source>
        <dbReference type="ARBA" id="ARBA00023235"/>
    </source>
</evidence>
<dbReference type="Gene3D" id="3.40.50.300">
    <property type="entry name" value="P-loop containing nucleotide triphosphate hydrolases"/>
    <property type="match status" value="2"/>
</dbReference>
<dbReference type="InterPro" id="IPR011545">
    <property type="entry name" value="DEAD/DEAH_box_helicase_dom"/>
</dbReference>
<evidence type="ECO:0000256" key="3">
    <source>
        <dbReference type="ARBA" id="ARBA00022801"/>
    </source>
</evidence>